<dbReference type="AlphaFoldDB" id="A2X3I9"/>
<organism evidence="2 3">
    <name type="scientific">Oryza sativa subsp. indica</name>
    <name type="common">Rice</name>
    <dbReference type="NCBI Taxonomy" id="39946"/>
    <lineage>
        <taxon>Eukaryota</taxon>
        <taxon>Viridiplantae</taxon>
        <taxon>Streptophyta</taxon>
        <taxon>Embryophyta</taxon>
        <taxon>Tracheophyta</taxon>
        <taxon>Spermatophyta</taxon>
        <taxon>Magnoliopsida</taxon>
        <taxon>Liliopsida</taxon>
        <taxon>Poales</taxon>
        <taxon>Poaceae</taxon>
        <taxon>BOP clade</taxon>
        <taxon>Oryzoideae</taxon>
        <taxon>Oryzeae</taxon>
        <taxon>Oryzinae</taxon>
        <taxon>Oryza</taxon>
        <taxon>Oryza sativa</taxon>
    </lineage>
</organism>
<dbReference type="Gramene" id="BGIOSGA006684-TA">
    <property type="protein sequence ID" value="BGIOSGA006684-PA"/>
    <property type="gene ID" value="BGIOSGA006684"/>
</dbReference>
<name>A2X3I9_ORYSI</name>
<dbReference type="HOGENOM" id="CLU_2254608_0_0_1"/>
<gene>
    <name evidence="2" type="ORF">OsI_06778</name>
</gene>
<evidence type="ECO:0000313" key="2">
    <source>
        <dbReference type="EMBL" id="EAY85399.1"/>
    </source>
</evidence>
<dbReference type="EMBL" id="CM000127">
    <property type="protein sequence ID" value="EAY85399.1"/>
    <property type="molecule type" value="Genomic_DNA"/>
</dbReference>
<feature type="compositionally biased region" description="Basic residues" evidence="1">
    <location>
        <begin position="33"/>
        <end position="44"/>
    </location>
</feature>
<feature type="region of interest" description="Disordered" evidence="1">
    <location>
        <begin position="30"/>
        <end position="60"/>
    </location>
</feature>
<reference evidence="2 3" key="1">
    <citation type="journal article" date="2005" name="PLoS Biol.">
        <title>The genomes of Oryza sativa: a history of duplications.</title>
        <authorList>
            <person name="Yu J."/>
            <person name="Wang J."/>
            <person name="Lin W."/>
            <person name="Li S."/>
            <person name="Li H."/>
            <person name="Zhou J."/>
            <person name="Ni P."/>
            <person name="Dong W."/>
            <person name="Hu S."/>
            <person name="Zeng C."/>
            <person name="Zhang J."/>
            <person name="Zhang Y."/>
            <person name="Li R."/>
            <person name="Xu Z."/>
            <person name="Li S."/>
            <person name="Li X."/>
            <person name="Zheng H."/>
            <person name="Cong L."/>
            <person name="Lin L."/>
            <person name="Yin J."/>
            <person name="Geng J."/>
            <person name="Li G."/>
            <person name="Shi J."/>
            <person name="Liu J."/>
            <person name="Lv H."/>
            <person name="Li J."/>
            <person name="Wang J."/>
            <person name="Deng Y."/>
            <person name="Ran L."/>
            <person name="Shi X."/>
            <person name="Wang X."/>
            <person name="Wu Q."/>
            <person name="Li C."/>
            <person name="Ren X."/>
            <person name="Wang J."/>
            <person name="Wang X."/>
            <person name="Li D."/>
            <person name="Liu D."/>
            <person name="Zhang X."/>
            <person name="Ji Z."/>
            <person name="Zhao W."/>
            <person name="Sun Y."/>
            <person name="Zhang Z."/>
            <person name="Bao J."/>
            <person name="Han Y."/>
            <person name="Dong L."/>
            <person name="Ji J."/>
            <person name="Chen P."/>
            <person name="Wu S."/>
            <person name="Liu J."/>
            <person name="Xiao Y."/>
            <person name="Bu D."/>
            <person name="Tan J."/>
            <person name="Yang L."/>
            <person name="Ye C."/>
            <person name="Zhang J."/>
            <person name="Xu J."/>
            <person name="Zhou Y."/>
            <person name="Yu Y."/>
            <person name="Zhang B."/>
            <person name="Zhuang S."/>
            <person name="Wei H."/>
            <person name="Liu B."/>
            <person name="Lei M."/>
            <person name="Yu H."/>
            <person name="Li Y."/>
            <person name="Xu H."/>
            <person name="Wei S."/>
            <person name="He X."/>
            <person name="Fang L."/>
            <person name="Zhang Z."/>
            <person name="Zhang Y."/>
            <person name="Huang X."/>
            <person name="Su Z."/>
            <person name="Tong W."/>
            <person name="Li J."/>
            <person name="Tong Z."/>
            <person name="Li S."/>
            <person name="Ye J."/>
            <person name="Wang L."/>
            <person name="Fang L."/>
            <person name="Lei T."/>
            <person name="Chen C."/>
            <person name="Chen H."/>
            <person name="Xu Z."/>
            <person name="Li H."/>
            <person name="Huang H."/>
            <person name="Zhang F."/>
            <person name="Xu H."/>
            <person name="Li N."/>
            <person name="Zhao C."/>
            <person name="Li S."/>
            <person name="Dong L."/>
            <person name="Huang Y."/>
            <person name="Li L."/>
            <person name="Xi Y."/>
            <person name="Qi Q."/>
            <person name="Li W."/>
            <person name="Zhang B."/>
            <person name="Hu W."/>
            <person name="Zhang Y."/>
            <person name="Tian X."/>
            <person name="Jiao Y."/>
            <person name="Liang X."/>
            <person name="Jin J."/>
            <person name="Gao L."/>
            <person name="Zheng W."/>
            <person name="Hao B."/>
            <person name="Liu S."/>
            <person name="Wang W."/>
            <person name="Yuan L."/>
            <person name="Cao M."/>
            <person name="McDermott J."/>
            <person name="Samudrala R."/>
            <person name="Wang J."/>
            <person name="Wong G.K."/>
            <person name="Yang H."/>
        </authorList>
    </citation>
    <scope>NUCLEOTIDE SEQUENCE [LARGE SCALE GENOMIC DNA]</scope>
    <source>
        <strain evidence="3">cv. 93-11</strain>
    </source>
</reference>
<evidence type="ECO:0000256" key="1">
    <source>
        <dbReference type="SAM" id="MobiDB-lite"/>
    </source>
</evidence>
<feature type="compositionally biased region" description="Basic and acidic residues" evidence="1">
    <location>
        <begin position="45"/>
        <end position="60"/>
    </location>
</feature>
<sequence length="104" mass="11341">MRAGGREPLRVLRRVRAAAVPLCAAGLRPPGHAGRRRAVRHQQLHVHEEPRGHQGGGQEDHRSVASCMVAFLRDALEDQHDDLKLVLNPGLAPAVIKPVAYDLA</sequence>
<proteinExistence type="predicted"/>
<protein>
    <submittedName>
        <fullName evidence="2">Uncharacterized protein</fullName>
    </submittedName>
</protein>
<evidence type="ECO:0000313" key="3">
    <source>
        <dbReference type="Proteomes" id="UP000007015"/>
    </source>
</evidence>
<dbReference type="STRING" id="39946.A2X3I9"/>
<keyword evidence="3" id="KW-1185">Reference proteome</keyword>
<dbReference type="Proteomes" id="UP000007015">
    <property type="component" value="Chromosome 2"/>
</dbReference>
<accession>A2X3I9</accession>